<evidence type="ECO:0000313" key="2">
    <source>
        <dbReference type="Proteomes" id="UP000006791"/>
    </source>
</evidence>
<sequence length="25" mass="3111">MPDTLELRHTYDALLERITHLRRFL</sequence>
<accession>G2LLV5</accession>
<dbReference type="AlphaFoldDB" id="G2LLV5"/>
<organism evidence="1 2">
    <name type="scientific">Chloracidobacterium thermophilum (strain B)</name>
    <dbReference type="NCBI Taxonomy" id="981222"/>
    <lineage>
        <taxon>Bacteria</taxon>
        <taxon>Pseudomonadati</taxon>
        <taxon>Acidobacteriota</taxon>
        <taxon>Terriglobia</taxon>
        <taxon>Terriglobales</taxon>
        <taxon>Acidobacteriaceae</taxon>
        <taxon>Chloracidobacterium</taxon>
    </lineage>
</organism>
<name>G2LLV5_CHLTF</name>
<gene>
    <name evidence="1" type="ordered locus">Cabther_B0519</name>
</gene>
<dbReference type="HOGENOM" id="CLU_3418839_0_0_0"/>
<keyword evidence="2" id="KW-1185">Reference proteome</keyword>
<dbReference type="EMBL" id="CP002515">
    <property type="protein sequence ID" value="AEP13517.1"/>
    <property type="molecule type" value="Genomic_DNA"/>
</dbReference>
<protein>
    <submittedName>
        <fullName evidence="1">Uncharacterized protein</fullName>
    </submittedName>
</protein>
<dbReference type="Proteomes" id="UP000006791">
    <property type="component" value="Chromosome 2"/>
</dbReference>
<dbReference type="KEGG" id="ctm:Cabther_B0519"/>
<reference evidence="1 2" key="1">
    <citation type="journal article" date="2012" name="Environ. Microbiol.">
        <title>Complete genome of Candidatus Chloracidobacterium thermophilum, a chlorophyll-based photoheterotroph belonging to the phylum Acidobacteria.</title>
        <authorList>
            <person name="Garcia Costas A.M."/>
            <person name="Liu Z."/>
            <person name="Tomsho L.P."/>
            <person name="Schuster S.C."/>
            <person name="Ward D.M."/>
            <person name="Bryant D.A."/>
        </authorList>
    </citation>
    <scope>NUCLEOTIDE SEQUENCE [LARGE SCALE GENOMIC DNA]</scope>
    <source>
        <strain evidence="1 2">B</strain>
    </source>
</reference>
<dbReference type="STRING" id="981222.Cabther_B0519"/>
<evidence type="ECO:0000313" key="1">
    <source>
        <dbReference type="EMBL" id="AEP13517.1"/>
    </source>
</evidence>
<proteinExistence type="predicted"/>